<reference evidence="2 3" key="1">
    <citation type="journal article" date="2014" name="Genome Announc.">
        <title>Draft genome sequences of the altered schaedler flora, a defined bacterial community from gnotobiotic mice.</title>
        <authorList>
            <person name="Wannemuehler M.J."/>
            <person name="Overstreet A.M."/>
            <person name="Ward D.V."/>
            <person name="Phillips G.J."/>
        </authorList>
    </citation>
    <scope>NUCLEOTIDE SEQUENCE [LARGE SCALE GENOMIC DNA]</scope>
    <source>
        <strain evidence="2 3">ASF492</strain>
    </source>
</reference>
<evidence type="ECO:0008006" key="4">
    <source>
        <dbReference type="Google" id="ProtNLM"/>
    </source>
</evidence>
<dbReference type="OrthoDB" id="9799867at2"/>
<evidence type="ECO:0000256" key="1">
    <source>
        <dbReference type="SAM" id="MobiDB-lite"/>
    </source>
</evidence>
<evidence type="ECO:0000313" key="3">
    <source>
        <dbReference type="Proteomes" id="UP000012589"/>
    </source>
</evidence>
<accession>N2B5R2</accession>
<dbReference type="eggNOG" id="COG1334">
    <property type="taxonomic scope" value="Bacteria"/>
</dbReference>
<dbReference type="Proteomes" id="UP000012589">
    <property type="component" value="Unassembled WGS sequence"/>
</dbReference>
<organism evidence="2 3">
    <name type="scientific">Eubacterium plexicaudatum ASF492</name>
    <dbReference type="NCBI Taxonomy" id="1235802"/>
    <lineage>
        <taxon>Bacteria</taxon>
        <taxon>Bacillati</taxon>
        <taxon>Bacillota</taxon>
        <taxon>Clostridia</taxon>
        <taxon>Eubacteriales</taxon>
        <taxon>Eubacteriaceae</taxon>
        <taxon>Eubacterium</taxon>
    </lineage>
</organism>
<dbReference type="PATRIC" id="fig|1235802.3.peg.1383"/>
<name>N2B5R2_9FIRM</name>
<proteinExistence type="predicted"/>
<dbReference type="PANTHER" id="PTHR37166:SF1">
    <property type="entry name" value="PROTEIN FLAG"/>
    <property type="match status" value="1"/>
</dbReference>
<gene>
    <name evidence="2" type="ORF">C823_01294</name>
</gene>
<feature type="region of interest" description="Disordered" evidence="1">
    <location>
        <begin position="13"/>
        <end position="86"/>
    </location>
</feature>
<feature type="compositionally biased region" description="Basic and acidic residues" evidence="1">
    <location>
        <begin position="28"/>
        <end position="41"/>
    </location>
</feature>
<dbReference type="InterPro" id="IPR035924">
    <property type="entry name" value="FlaG-like_sf"/>
</dbReference>
<dbReference type="Gene3D" id="3.30.160.170">
    <property type="entry name" value="FlaG-like"/>
    <property type="match status" value="1"/>
</dbReference>
<dbReference type="Pfam" id="PF03646">
    <property type="entry name" value="FlaG"/>
    <property type="match status" value="1"/>
</dbReference>
<dbReference type="STRING" id="1235802.C823_01294"/>
<dbReference type="AlphaFoldDB" id="N2B5R2"/>
<sequence length="152" mass="16420">MAIEAMKAAAVAYQGSVSGAAKPVQVKDSVKTEKSASEAEGSKPASIAAEDAIVKPMQPVRSNSEDRADQDTGSGNGHQTSRQLQQAVDKLRKNMMAQTEAVFGIHEGTNRVMIKIVDKDSKDVIKEYPPEETLDMIQKVWEMAGIMVDEKG</sequence>
<dbReference type="EMBL" id="AQFT01000039">
    <property type="protein sequence ID" value="EMZ33755.1"/>
    <property type="molecule type" value="Genomic_DNA"/>
</dbReference>
<dbReference type="SUPFAM" id="SSF160214">
    <property type="entry name" value="FlaG-like"/>
    <property type="match status" value="1"/>
</dbReference>
<evidence type="ECO:0000313" key="2">
    <source>
        <dbReference type="EMBL" id="EMZ33755.1"/>
    </source>
</evidence>
<protein>
    <recommendedName>
        <fullName evidence="4">Flagellar protein FlaG</fullName>
    </recommendedName>
</protein>
<keyword evidence="3" id="KW-1185">Reference proteome</keyword>
<feature type="compositionally biased region" description="Polar residues" evidence="1">
    <location>
        <begin position="71"/>
        <end position="86"/>
    </location>
</feature>
<comment type="caution">
    <text evidence="2">The sequence shown here is derived from an EMBL/GenBank/DDBJ whole genome shotgun (WGS) entry which is preliminary data.</text>
</comment>
<dbReference type="PANTHER" id="PTHR37166">
    <property type="entry name" value="PROTEIN FLAG"/>
    <property type="match status" value="1"/>
</dbReference>
<dbReference type="InterPro" id="IPR005186">
    <property type="entry name" value="FlaG"/>
</dbReference>
<dbReference type="HOGENOM" id="CLU_120910_1_0_9"/>